<dbReference type="EMBL" id="JBHUFA010000001">
    <property type="protein sequence ID" value="MFD1695316.1"/>
    <property type="molecule type" value="Genomic_DNA"/>
</dbReference>
<gene>
    <name evidence="3" type="ORF">ACFSC7_07290</name>
</gene>
<feature type="transmembrane region" description="Helical" evidence="1">
    <location>
        <begin position="105"/>
        <end position="125"/>
    </location>
</feature>
<keyword evidence="4" id="KW-1185">Reference proteome</keyword>
<dbReference type="PANTHER" id="PTHR22911:SF103">
    <property type="entry name" value="BLR2811 PROTEIN"/>
    <property type="match status" value="1"/>
</dbReference>
<keyword evidence="1" id="KW-0472">Membrane</keyword>
<feature type="transmembrane region" description="Helical" evidence="1">
    <location>
        <begin position="280"/>
        <end position="297"/>
    </location>
</feature>
<feature type="transmembrane region" description="Helical" evidence="1">
    <location>
        <begin position="254"/>
        <end position="274"/>
    </location>
</feature>
<dbReference type="RefSeq" id="WP_149890943.1">
    <property type="nucleotide sequence ID" value="NZ_JBHUFA010000001.1"/>
</dbReference>
<feature type="transmembrane region" description="Helical" evidence="1">
    <location>
        <begin position="155"/>
        <end position="176"/>
    </location>
</feature>
<evidence type="ECO:0000259" key="2">
    <source>
        <dbReference type="Pfam" id="PF00892"/>
    </source>
</evidence>
<feature type="transmembrane region" description="Helical" evidence="1">
    <location>
        <begin position="188"/>
        <end position="207"/>
    </location>
</feature>
<dbReference type="InterPro" id="IPR037185">
    <property type="entry name" value="EmrE-like"/>
</dbReference>
<feature type="transmembrane region" description="Helical" evidence="1">
    <location>
        <begin position="12"/>
        <end position="32"/>
    </location>
</feature>
<reference evidence="4" key="1">
    <citation type="journal article" date="2019" name="Int. J. Syst. Evol. Microbiol.">
        <title>The Global Catalogue of Microorganisms (GCM) 10K type strain sequencing project: providing services to taxonomists for standard genome sequencing and annotation.</title>
        <authorList>
            <consortium name="The Broad Institute Genomics Platform"/>
            <consortium name="The Broad Institute Genome Sequencing Center for Infectious Disease"/>
            <person name="Wu L."/>
            <person name="Ma J."/>
        </authorList>
    </citation>
    <scope>NUCLEOTIDE SEQUENCE [LARGE SCALE GENOMIC DNA]</scope>
    <source>
        <strain evidence="4">JCM 3369</strain>
    </source>
</reference>
<dbReference type="Pfam" id="PF00892">
    <property type="entry name" value="EamA"/>
    <property type="match status" value="2"/>
</dbReference>
<keyword evidence="1" id="KW-1133">Transmembrane helix</keyword>
<keyword evidence="1" id="KW-0812">Transmembrane</keyword>
<evidence type="ECO:0000313" key="3">
    <source>
        <dbReference type="EMBL" id="MFD1695316.1"/>
    </source>
</evidence>
<dbReference type="Proteomes" id="UP001597327">
    <property type="component" value="Unassembled WGS sequence"/>
</dbReference>
<comment type="caution">
    <text evidence="3">The sequence shown here is derived from an EMBL/GenBank/DDBJ whole genome shotgun (WGS) entry which is preliminary data.</text>
</comment>
<dbReference type="InterPro" id="IPR000620">
    <property type="entry name" value="EamA_dom"/>
</dbReference>
<sequence>MSSSATPSAPSTQGNLAAIGLMALAATILPVMDIAAKYLTGTLPPLEVTFGRFFFQMVVCVGLAVVTGNVARLKGKRPGINLLRGSLLAISSLFFFTAVKFMSVATALAIFFVEPMVLTLLAALLLKEKFGVRRFGAILVGLMGAMMILRPNFLALGFVSLLPLGTAVCFACYLLVSRKFAGADGLFAIQFGASVAGCLIIGALLVVGTLAGIEEMTFILPTGRELGLAFVTGAVSFAGHGLVVSAMQRGEAGALAPLQYIEIVSATVLGYMVFGDFPDAVTWAGIGLIVAGGLYIAHRERKLQGKDAPVSIVAKG</sequence>
<evidence type="ECO:0000313" key="4">
    <source>
        <dbReference type="Proteomes" id="UP001597327"/>
    </source>
</evidence>
<feature type="domain" description="EamA" evidence="2">
    <location>
        <begin position="161"/>
        <end position="294"/>
    </location>
</feature>
<evidence type="ECO:0000256" key="1">
    <source>
        <dbReference type="SAM" id="Phobius"/>
    </source>
</evidence>
<feature type="transmembrane region" description="Helical" evidence="1">
    <location>
        <begin position="52"/>
        <end position="70"/>
    </location>
</feature>
<feature type="transmembrane region" description="Helical" evidence="1">
    <location>
        <begin position="132"/>
        <end position="149"/>
    </location>
</feature>
<protein>
    <submittedName>
        <fullName evidence="3">DMT family transporter</fullName>
    </submittedName>
</protein>
<organism evidence="3 4">
    <name type="scientific">Roseibium aestuarii</name>
    <dbReference type="NCBI Taxonomy" id="2600299"/>
    <lineage>
        <taxon>Bacteria</taxon>
        <taxon>Pseudomonadati</taxon>
        <taxon>Pseudomonadota</taxon>
        <taxon>Alphaproteobacteria</taxon>
        <taxon>Hyphomicrobiales</taxon>
        <taxon>Stappiaceae</taxon>
        <taxon>Roseibium</taxon>
    </lineage>
</organism>
<accession>A0ABW4JX38</accession>
<proteinExistence type="predicted"/>
<dbReference type="PANTHER" id="PTHR22911">
    <property type="entry name" value="ACYL-MALONYL CONDENSING ENZYME-RELATED"/>
    <property type="match status" value="1"/>
</dbReference>
<feature type="transmembrane region" description="Helical" evidence="1">
    <location>
        <begin position="82"/>
        <end position="99"/>
    </location>
</feature>
<feature type="domain" description="EamA" evidence="2">
    <location>
        <begin position="18"/>
        <end position="149"/>
    </location>
</feature>
<feature type="transmembrane region" description="Helical" evidence="1">
    <location>
        <begin position="227"/>
        <end position="247"/>
    </location>
</feature>
<name>A0ABW4JX38_9HYPH</name>
<dbReference type="SUPFAM" id="SSF103481">
    <property type="entry name" value="Multidrug resistance efflux transporter EmrE"/>
    <property type="match status" value="2"/>
</dbReference>